<dbReference type="Proteomes" id="UP000292627">
    <property type="component" value="Unassembled WGS sequence"/>
</dbReference>
<evidence type="ECO:0000256" key="5">
    <source>
        <dbReference type="PROSITE-ProRule" id="PRU01091"/>
    </source>
</evidence>
<keyword evidence="3" id="KW-0804">Transcription</keyword>
<dbReference type="GO" id="GO:0000156">
    <property type="term" value="F:phosphorelay response regulator activity"/>
    <property type="evidence" value="ECO:0007669"/>
    <property type="project" value="TreeGrafter"/>
</dbReference>
<keyword evidence="2 5" id="KW-0238">DNA-binding</keyword>
<feature type="domain" description="OmpR/PhoB-type" evidence="7">
    <location>
        <begin position="112"/>
        <end position="214"/>
    </location>
</feature>
<dbReference type="SUPFAM" id="SSF52172">
    <property type="entry name" value="CheY-like"/>
    <property type="match status" value="1"/>
</dbReference>
<dbReference type="GO" id="GO:0000976">
    <property type="term" value="F:transcription cis-regulatory region binding"/>
    <property type="evidence" value="ECO:0007669"/>
    <property type="project" value="TreeGrafter"/>
</dbReference>
<dbReference type="SMART" id="SM00448">
    <property type="entry name" value="REC"/>
    <property type="match status" value="1"/>
</dbReference>
<sequence length="219" mass="24681">MIGLLEDEPDLREELQAYLVAIGHRVVAADSVAAFLAAGADLRFDLVVLDRGLPDADGLEVAERLRRAWPQIGIIMLTARGASQDRVHGLEKGADHYLVKPLHLSELGAHVAALLRRIPRGWRLHSRESCLYTPDDVRLDLSGREFALLRLLAERQGEVAGRREVAEALGWEWMAFDQRRLDTMISRLRRRCRDLCGLELPIRTEHARGYHATETIGVE</sequence>
<dbReference type="GO" id="GO:0032993">
    <property type="term" value="C:protein-DNA complex"/>
    <property type="evidence" value="ECO:0007669"/>
    <property type="project" value="TreeGrafter"/>
</dbReference>
<dbReference type="Gene3D" id="6.10.250.690">
    <property type="match status" value="1"/>
</dbReference>
<dbReference type="PROSITE" id="PS51755">
    <property type="entry name" value="OMPR_PHOB"/>
    <property type="match status" value="1"/>
</dbReference>
<reference evidence="8 9" key="1">
    <citation type="submission" date="2019-02" db="EMBL/GenBank/DDBJ databases">
        <title>WGS of Pseudoxanthomonas species novum from clinical isolates.</title>
        <authorList>
            <person name="Bernier A.-M."/>
            <person name="Bernard K."/>
            <person name="Vachon A."/>
        </authorList>
    </citation>
    <scope>NUCLEOTIDE SEQUENCE [LARGE SCALE GENOMIC DNA]</scope>
    <source>
        <strain evidence="8 9">NML171200</strain>
    </source>
</reference>
<dbReference type="PANTHER" id="PTHR48111">
    <property type="entry name" value="REGULATOR OF RPOS"/>
    <property type="match status" value="1"/>
</dbReference>
<dbReference type="Gene3D" id="1.10.10.10">
    <property type="entry name" value="Winged helix-like DNA-binding domain superfamily/Winged helix DNA-binding domain"/>
    <property type="match status" value="1"/>
</dbReference>
<dbReference type="InterPro" id="IPR011006">
    <property type="entry name" value="CheY-like_superfamily"/>
</dbReference>
<dbReference type="SUPFAM" id="SSF46894">
    <property type="entry name" value="C-terminal effector domain of the bipartite response regulators"/>
    <property type="match status" value="1"/>
</dbReference>
<feature type="DNA-binding region" description="OmpR/PhoB-type" evidence="5">
    <location>
        <begin position="112"/>
        <end position="214"/>
    </location>
</feature>
<keyword evidence="4" id="KW-0597">Phosphoprotein</keyword>
<feature type="domain" description="Response regulatory" evidence="6">
    <location>
        <begin position="1"/>
        <end position="115"/>
    </location>
</feature>
<evidence type="ECO:0000256" key="4">
    <source>
        <dbReference type="PROSITE-ProRule" id="PRU00169"/>
    </source>
</evidence>
<dbReference type="Pfam" id="PF00486">
    <property type="entry name" value="Trans_reg_C"/>
    <property type="match status" value="1"/>
</dbReference>
<feature type="modified residue" description="4-aspartylphosphate" evidence="4">
    <location>
        <position position="50"/>
    </location>
</feature>
<dbReference type="GO" id="GO:0005829">
    <property type="term" value="C:cytosol"/>
    <property type="evidence" value="ECO:0007669"/>
    <property type="project" value="TreeGrafter"/>
</dbReference>
<proteinExistence type="predicted"/>
<dbReference type="InterPro" id="IPR036388">
    <property type="entry name" value="WH-like_DNA-bd_sf"/>
</dbReference>
<dbReference type="SMART" id="SM00862">
    <property type="entry name" value="Trans_reg_C"/>
    <property type="match status" value="1"/>
</dbReference>
<keyword evidence="1" id="KW-0805">Transcription regulation</keyword>
<organism evidence="8 9">
    <name type="scientific">Pseudoxanthomonas winnipegensis</name>
    <dbReference type="NCBI Taxonomy" id="2480810"/>
    <lineage>
        <taxon>Bacteria</taxon>
        <taxon>Pseudomonadati</taxon>
        <taxon>Pseudomonadota</taxon>
        <taxon>Gammaproteobacteria</taxon>
        <taxon>Lysobacterales</taxon>
        <taxon>Lysobacteraceae</taxon>
        <taxon>Pseudoxanthomonas</taxon>
    </lineage>
</organism>
<dbReference type="EMBL" id="SHMC01000006">
    <property type="protein sequence ID" value="TAA23376.1"/>
    <property type="molecule type" value="Genomic_DNA"/>
</dbReference>
<protein>
    <submittedName>
        <fullName evidence="8">Response regulator transcription factor</fullName>
    </submittedName>
</protein>
<dbReference type="GO" id="GO:0006355">
    <property type="term" value="P:regulation of DNA-templated transcription"/>
    <property type="evidence" value="ECO:0007669"/>
    <property type="project" value="InterPro"/>
</dbReference>
<dbReference type="OrthoDB" id="5571399at2"/>
<evidence type="ECO:0000259" key="6">
    <source>
        <dbReference type="PROSITE" id="PS50110"/>
    </source>
</evidence>
<dbReference type="InterPro" id="IPR039420">
    <property type="entry name" value="WalR-like"/>
</dbReference>
<dbReference type="InterPro" id="IPR001789">
    <property type="entry name" value="Sig_transdc_resp-reg_receiver"/>
</dbReference>
<evidence type="ECO:0000313" key="8">
    <source>
        <dbReference type="EMBL" id="TAA23376.1"/>
    </source>
</evidence>
<dbReference type="InterPro" id="IPR016032">
    <property type="entry name" value="Sig_transdc_resp-reg_C-effctor"/>
</dbReference>
<dbReference type="InterPro" id="IPR001867">
    <property type="entry name" value="OmpR/PhoB-type_DNA-bd"/>
</dbReference>
<accession>A0A4Q8L6K5</accession>
<name>A0A4Q8L6K5_9GAMM</name>
<dbReference type="PANTHER" id="PTHR48111:SF67">
    <property type="entry name" value="TRANSCRIPTIONAL REGULATORY PROTEIN TCTD"/>
    <property type="match status" value="1"/>
</dbReference>
<evidence type="ECO:0000256" key="2">
    <source>
        <dbReference type="ARBA" id="ARBA00023125"/>
    </source>
</evidence>
<dbReference type="PROSITE" id="PS50110">
    <property type="entry name" value="RESPONSE_REGULATORY"/>
    <property type="match status" value="1"/>
</dbReference>
<evidence type="ECO:0000259" key="7">
    <source>
        <dbReference type="PROSITE" id="PS51755"/>
    </source>
</evidence>
<dbReference type="Pfam" id="PF00072">
    <property type="entry name" value="Response_reg"/>
    <property type="match status" value="1"/>
</dbReference>
<gene>
    <name evidence="8" type="ORF">EA660_15080</name>
</gene>
<evidence type="ECO:0000313" key="9">
    <source>
        <dbReference type="Proteomes" id="UP000292627"/>
    </source>
</evidence>
<dbReference type="AlphaFoldDB" id="A0A4Q8L6K5"/>
<evidence type="ECO:0000256" key="3">
    <source>
        <dbReference type="ARBA" id="ARBA00023163"/>
    </source>
</evidence>
<dbReference type="CDD" id="cd17574">
    <property type="entry name" value="REC_OmpR"/>
    <property type="match status" value="1"/>
</dbReference>
<evidence type="ECO:0000256" key="1">
    <source>
        <dbReference type="ARBA" id="ARBA00023015"/>
    </source>
</evidence>
<dbReference type="Gene3D" id="3.40.50.2300">
    <property type="match status" value="1"/>
</dbReference>
<comment type="caution">
    <text evidence="8">The sequence shown here is derived from an EMBL/GenBank/DDBJ whole genome shotgun (WGS) entry which is preliminary data.</text>
</comment>